<evidence type="ECO:0000313" key="2">
    <source>
        <dbReference type="Proteomes" id="UP001500618"/>
    </source>
</evidence>
<name>A0ABN2GVX1_9ACTN</name>
<proteinExistence type="predicted"/>
<accession>A0ABN2GVX1</accession>
<sequence length="41" mass="5023">MRRQLIRAAAVTRSIGRRFDHWTLHHYNPQPPLRVSLWNRD</sequence>
<dbReference type="Proteomes" id="UP001500618">
    <property type="component" value="Unassembled WGS sequence"/>
</dbReference>
<dbReference type="EMBL" id="BAAANY010000009">
    <property type="protein sequence ID" value="GAA1677675.1"/>
    <property type="molecule type" value="Genomic_DNA"/>
</dbReference>
<evidence type="ECO:0000313" key="1">
    <source>
        <dbReference type="EMBL" id="GAA1677675.1"/>
    </source>
</evidence>
<gene>
    <name evidence="1" type="ORF">GCM10009765_28690</name>
</gene>
<reference evidence="1 2" key="1">
    <citation type="journal article" date="2019" name="Int. J. Syst. Evol. Microbiol.">
        <title>The Global Catalogue of Microorganisms (GCM) 10K type strain sequencing project: providing services to taxonomists for standard genome sequencing and annotation.</title>
        <authorList>
            <consortium name="The Broad Institute Genomics Platform"/>
            <consortium name="The Broad Institute Genome Sequencing Center for Infectious Disease"/>
            <person name="Wu L."/>
            <person name="Ma J."/>
        </authorList>
    </citation>
    <scope>NUCLEOTIDE SEQUENCE [LARGE SCALE GENOMIC DNA]</scope>
    <source>
        <strain evidence="1 2">JCM 14718</strain>
    </source>
</reference>
<organism evidence="1 2">
    <name type="scientific">Fodinicola feengrottensis</name>
    <dbReference type="NCBI Taxonomy" id="435914"/>
    <lineage>
        <taxon>Bacteria</taxon>
        <taxon>Bacillati</taxon>
        <taxon>Actinomycetota</taxon>
        <taxon>Actinomycetes</taxon>
        <taxon>Mycobacteriales</taxon>
        <taxon>Fodinicola</taxon>
    </lineage>
</organism>
<keyword evidence="2" id="KW-1185">Reference proteome</keyword>
<dbReference type="RefSeq" id="WP_279580146.1">
    <property type="nucleotide sequence ID" value="NZ_BAAANY010000009.1"/>
</dbReference>
<protein>
    <submittedName>
        <fullName evidence="1">Uncharacterized protein</fullName>
    </submittedName>
</protein>
<comment type="caution">
    <text evidence="1">The sequence shown here is derived from an EMBL/GenBank/DDBJ whole genome shotgun (WGS) entry which is preliminary data.</text>
</comment>